<comment type="caution">
    <text evidence="1">The sequence shown here is derived from an EMBL/GenBank/DDBJ whole genome shotgun (WGS) entry which is preliminary data.</text>
</comment>
<sequence length="328" mass="36190">MVDWQAWRKHVNRTIDERGRWYGLGNADGEPLMTLPEPLGDGLAAPEQWMEASDIEFKMPAITPSGELHPAYQKLIGDALDHIDASGRVSVDDAEDFTLLAAWRGHDGEIIRRGGLVVNPNAEDPDNDGVPQTLTIPALNAADVWNTIFAVSWPAAWWSAKPYEKTSDESGLKYSRAWKMARVELAGQAMFTFKEGKAGFVIRRLAQESLDAMMMTQADPDGTRWVDDPYHVVEVPEVDSSPVISLEARDGTLWDTVAAQAKNAGVILGAKMWWPGDAPIHCWNQATSSMKPEQVDISPSQGAPQRTLGYRSFPHAMVVLTVKEVKNA</sequence>
<organism evidence="1 2">
    <name type="scientific">Corynebacterium accolens</name>
    <dbReference type="NCBI Taxonomy" id="38284"/>
    <lineage>
        <taxon>Bacteria</taxon>
        <taxon>Bacillati</taxon>
        <taxon>Actinomycetota</taxon>
        <taxon>Actinomycetes</taxon>
        <taxon>Mycobacteriales</taxon>
        <taxon>Corynebacteriaceae</taxon>
        <taxon>Corynebacterium</taxon>
    </lineage>
</organism>
<dbReference type="Proteomes" id="UP000218690">
    <property type="component" value="Unassembled WGS sequence"/>
</dbReference>
<proteinExistence type="predicted"/>
<evidence type="ECO:0000313" key="2">
    <source>
        <dbReference type="Proteomes" id="UP000218690"/>
    </source>
</evidence>
<name>A0A2A4AKT6_9CORY</name>
<dbReference type="AlphaFoldDB" id="A0A2A4AKT6"/>
<gene>
    <name evidence="1" type="ORF">COM45_04950</name>
</gene>
<protein>
    <submittedName>
        <fullName evidence="1">Uncharacterized protein</fullName>
    </submittedName>
</protein>
<dbReference type="EMBL" id="NWBP01000016">
    <property type="protein sequence ID" value="PCC83147.1"/>
    <property type="molecule type" value="Genomic_DNA"/>
</dbReference>
<accession>A0A2A4AKT6</accession>
<reference evidence="1 2" key="1">
    <citation type="submission" date="2017-09" db="EMBL/GenBank/DDBJ databases">
        <title>Draft Genome Sequence of Corynebacterium accolens AH4003.</title>
        <authorList>
            <person name="Chen Y."/>
            <person name="Oosthuysen W.F."/>
            <person name="Kelley S."/>
            <person name="Horswill A."/>
        </authorList>
    </citation>
    <scope>NUCLEOTIDE SEQUENCE [LARGE SCALE GENOMIC DNA]</scope>
    <source>
        <strain evidence="1 2">AH4003</strain>
    </source>
</reference>
<evidence type="ECO:0000313" key="1">
    <source>
        <dbReference type="EMBL" id="PCC83147.1"/>
    </source>
</evidence>